<proteinExistence type="predicted"/>
<organism evidence="1 2">
    <name type="scientific">Ilyodon furcidens</name>
    <name type="common">goldbreast splitfin</name>
    <dbReference type="NCBI Taxonomy" id="33524"/>
    <lineage>
        <taxon>Eukaryota</taxon>
        <taxon>Metazoa</taxon>
        <taxon>Chordata</taxon>
        <taxon>Craniata</taxon>
        <taxon>Vertebrata</taxon>
        <taxon>Euteleostomi</taxon>
        <taxon>Actinopterygii</taxon>
        <taxon>Neopterygii</taxon>
        <taxon>Teleostei</taxon>
        <taxon>Neoteleostei</taxon>
        <taxon>Acanthomorphata</taxon>
        <taxon>Ovalentaria</taxon>
        <taxon>Atherinomorphae</taxon>
        <taxon>Cyprinodontiformes</taxon>
        <taxon>Goodeidae</taxon>
        <taxon>Ilyodon</taxon>
    </lineage>
</organism>
<evidence type="ECO:0000313" key="2">
    <source>
        <dbReference type="Proteomes" id="UP001482620"/>
    </source>
</evidence>
<dbReference type="Proteomes" id="UP001482620">
    <property type="component" value="Unassembled WGS sequence"/>
</dbReference>
<name>A0ABV0UJ45_9TELE</name>
<comment type="caution">
    <text evidence="1">The sequence shown here is derived from an EMBL/GenBank/DDBJ whole genome shotgun (WGS) entry which is preliminary data.</text>
</comment>
<sequence length="102" mass="11290">MFLRMLSVSRGTNVLFAPLSVFRQQDHQRRRKKEILQSLSAQSGPAYVNILWDQITAGQGSKVGGQWPMHACLGSLPIPDSSLLQPTKGFHTPDSGLTHEPH</sequence>
<accession>A0ABV0UJ45</accession>
<dbReference type="EMBL" id="JAHRIQ010072717">
    <property type="protein sequence ID" value="MEQ2245268.1"/>
    <property type="molecule type" value="Genomic_DNA"/>
</dbReference>
<evidence type="ECO:0000313" key="1">
    <source>
        <dbReference type="EMBL" id="MEQ2245268.1"/>
    </source>
</evidence>
<protein>
    <submittedName>
        <fullName evidence="1">Uncharacterized protein</fullName>
    </submittedName>
</protein>
<keyword evidence="2" id="KW-1185">Reference proteome</keyword>
<gene>
    <name evidence="1" type="ORF">ILYODFUR_025851</name>
</gene>
<reference evidence="1 2" key="1">
    <citation type="submission" date="2021-06" db="EMBL/GenBank/DDBJ databases">
        <authorList>
            <person name="Palmer J.M."/>
        </authorList>
    </citation>
    <scope>NUCLEOTIDE SEQUENCE [LARGE SCALE GENOMIC DNA]</scope>
    <source>
        <strain evidence="2">if_2019</strain>
        <tissue evidence="1">Muscle</tissue>
    </source>
</reference>